<comment type="function">
    <text evidence="7">Specifically dimethylates two adjacent adenosines (A1518 and A1519) in the loop of a conserved hairpin near the 3'-end of 16S rRNA in the 30S particle. May play a critical role in biogenesis of 30S subunits.</text>
</comment>
<evidence type="ECO:0000256" key="2">
    <source>
        <dbReference type="ARBA" id="ARBA00022552"/>
    </source>
</evidence>
<dbReference type="AlphaFoldDB" id="A0A4R7PBD4"/>
<dbReference type="Gene3D" id="3.40.50.150">
    <property type="entry name" value="Vaccinia Virus protein VP39"/>
    <property type="match status" value="1"/>
</dbReference>
<comment type="caution">
    <text evidence="10">The sequence shown here is derived from an EMBL/GenBank/DDBJ whole genome shotgun (WGS) entry which is preliminary data.</text>
</comment>
<keyword evidence="5 7" id="KW-0949">S-adenosyl-L-methionine</keyword>
<keyword evidence="3 7" id="KW-0489">Methyltransferase</keyword>
<dbReference type="GO" id="GO:0005829">
    <property type="term" value="C:cytosol"/>
    <property type="evidence" value="ECO:0007669"/>
    <property type="project" value="TreeGrafter"/>
</dbReference>
<dbReference type="FunFam" id="1.10.8.100:FF:000001">
    <property type="entry name" value="Ribosomal RNA small subunit methyltransferase A"/>
    <property type="match status" value="1"/>
</dbReference>
<evidence type="ECO:0000259" key="9">
    <source>
        <dbReference type="SMART" id="SM00650"/>
    </source>
</evidence>
<dbReference type="GO" id="GO:0052908">
    <property type="term" value="F:16S rRNA (adenine(1518)-N(6)/adenine(1519)-N(6))-dimethyltransferase activity"/>
    <property type="evidence" value="ECO:0007669"/>
    <property type="project" value="UniProtKB-EC"/>
</dbReference>
<comment type="catalytic activity">
    <reaction evidence="7">
        <text>adenosine(1518)/adenosine(1519) in 16S rRNA + 4 S-adenosyl-L-methionine = N(6)-dimethyladenosine(1518)/N(6)-dimethyladenosine(1519) in 16S rRNA + 4 S-adenosyl-L-homocysteine + 4 H(+)</text>
        <dbReference type="Rhea" id="RHEA:19609"/>
        <dbReference type="Rhea" id="RHEA-COMP:10232"/>
        <dbReference type="Rhea" id="RHEA-COMP:10233"/>
        <dbReference type="ChEBI" id="CHEBI:15378"/>
        <dbReference type="ChEBI" id="CHEBI:57856"/>
        <dbReference type="ChEBI" id="CHEBI:59789"/>
        <dbReference type="ChEBI" id="CHEBI:74411"/>
        <dbReference type="ChEBI" id="CHEBI:74493"/>
        <dbReference type="EC" id="2.1.1.182"/>
    </reaction>
</comment>
<keyword evidence="11" id="KW-1185">Reference proteome</keyword>
<evidence type="ECO:0000256" key="3">
    <source>
        <dbReference type="ARBA" id="ARBA00022603"/>
    </source>
</evidence>
<dbReference type="InterPro" id="IPR023165">
    <property type="entry name" value="rRNA_Ade_diMease-like_C"/>
</dbReference>
<evidence type="ECO:0000256" key="8">
    <source>
        <dbReference type="PROSITE-ProRule" id="PRU01026"/>
    </source>
</evidence>
<evidence type="ECO:0000256" key="4">
    <source>
        <dbReference type="ARBA" id="ARBA00022679"/>
    </source>
</evidence>
<dbReference type="HAMAP" id="MF_00607">
    <property type="entry name" value="16SrRNA_methyltr_A"/>
    <property type="match status" value="1"/>
</dbReference>
<dbReference type="Proteomes" id="UP000295341">
    <property type="component" value="Unassembled WGS sequence"/>
</dbReference>
<feature type="domain" description="Ribosomal RNA adenine methylase transferase N-terminal" evidence="9">
    <location>
        <begin position="36"/>
        <end position="208"/>
    </location>
</feature>
<feature type="binding site" evidence="7 8">
    <location>
        <position position="77"/>
    </location>
    <ligand>
        <name>S-adenosyl-L-methionine</name>
        <dbReference type="ChEBI" id="CHEBI:59789"/>
    </ligand>
</feature>
<dbReference type="InterPro" id="IPR020596">
    <property type="entry name" value="rRNA_Ade_Mease_Trfase_CS"/>
</dbReference>
<accession>A0A4R7PBD4</accession>
<evidence type="ECO:0000256" key="1">
    <source>
        <dbReference type="ARBA" id="ARBA00022490"/>
    </source>
</evidence>
<dbReference type="InterPro" id="IPR011530">
    <property type="entry name" value="rRNA_adenine_dimethylase"/>
</dbReference>
<dbReference type="InterPro" id="IPR001737">
    <property type="entry name" value="KsgA/Erm"/>
</dbReference>
<dbReference type="Gene3D" id="1.10.8.100">
    <property type="entry name" value="Ribosomal RNA adenine dimethylase-like, domain 2"/>
    <property type="match status" value="1"/>
</dbReference>
<dbReference type="EC" id="2.1.1.182" evidence="7"/>
<keyword evidence="4 7" id="KW-0808">Transferase</keyword>
<dbReference type="PANTHER" id="PTHR11727:SF7">
    <property type="entry name" value="DIMETHYLADENOSINE TRANSFERASE-RELATED"/>
    <property type="match status" value="1"/>
</dbReference>
<dbReference type="GO" id="GO:0003723">
    <property type="term" value="F:RNA binding"/>
    <property type="evidence" value="ECO:0007669"/>
    <property type="project" value="UniProtKB-UniRule"/>
</dbReference>
<dbReference type="RefSeq" id="WP_133879977.1">
    <property type="nucleotide sequence ID" value="NZ_MWIN01000039.1"/>
</dbReference>
<dbReference type="CDD" id="cd02440">
    <property type="entry name" value="AdoMet_MTases"/>
    <property type="match status" value="1"/>
</dbReference>
<dbReference type="SUPFAM" id="SSF53335">
    <property type="entry name" value="S-adenosyl-L-methionine-dependent methyltransferases"/>
    <property type="match status" value="1"/>
</dbReference>
<feature type="binding site" evidence="7 8">
    <location>
        <position position="56"/>
    </location>
    <ligand>
        <name>S-adenosyl-L-methionine</name>
        <dbReference type="ChEBI" id="CHEBI:59789"/>
    </ligand>
</feature>
<dbReference type="SMART" id="SM00650">
    <property type="entry name" value="rADc"/>
    <property type="match status" value="1"/>
</dbReference>
<dbReference type="Pfam" id="PF00398">
    <property type="entry name" value="RrnaAD"/>
    <property type="match status" value="1"/>
</dbReference>
<feature type="binding site" evidence="7 8">
    <location>
        <position position="31"/>
    </location>
    <ligand>
        <name>S-adenosyl-L-methionine</name>
        <dbReference type="ChEBI" id="CHEBI:59789"/>
    </ligand>
</feature>
<proteinExistence type="inferred from homology"/>
<keyword evidence="6 7" id="KW-0694">RNA-binding</keyword>
<dbReference type="PROSITE" id="PS51689">
    <property type="entry name" value="SAM_RNA_A_N6_MT"/>
    <property type="match status" value="1"/>
</dbReference>
<dbReference type="PROSITE" id="PS01131">
    <property type="entry name" value="RRNA_A_DIMETH"/>
    <property type="match status" value="1"/>
</dbReference>
<reference evidence="10 11" key="1">
    <citation type="submission" date="2019-03" db="EMBL/GenBank/DDBJ databases">
        <title>Genomic Encyclopedia of Type Strains, Phase IV (KMG-IV): sequencing the most valuable type-strain genomes for metagenomic binning, comparative biology and taxonomic classification.</title>
        <authorList>
            <person name="Goeker M."/>
        </authorList>
    </citation>
    <scope>NUCLEOTIDE SEQUENCE [LARGE SCALE GENOMIC DNA]</scope>
    <source>
        <strain evidence="10 11">DSM 26377</strain>
    </source>
</reference>
<evidence type="ECO:0000256" key="5">
    <source>
        <dbReference type="ARBA" id="ARBA00022691"/>
    </source>
</evidence>
<protein>
    <recommendedName>
        <fullName evidence="7">Ribosomal RNA small subunit methyltransferase A</fullName>
        <ecNumber evidence="7">2.1.1.182</ecNumber>
    </recommendedName>
    <alternativeName>
        <fullName evidence="7">16S rRNA (adenine(1518)-N(6)/adenine(1519)-N(6))-dimethyltransferase</fullName>
    </alternativeName>
    <alternativeName>
        <fullName evidence="7">16S rRNA dimethyladenosine transferase</fullName>
    </alternativeName>
    <alternativeName>
        <fullName evidence="7">16S rRNA dimethylase</fullName>
    </alternativeName>
    <alternativeName>
        <fullName evidence="7">S-adenosylmethionine-6-N', N'-adenosyl(rRNA) dimethyltransferase</fullName>
    </alternativeName>
</protein>
<keyword evidence="2 7" id="KW-0698">rRNA processing</keyword>
<sequence>MSRGSSEGPGASQYATREGAYAKKRFGQHFLHDGRIIARILNALDPKPADRIIEIGPGRGALTAPLLARIGQLEVVEIDRDVIEPLREACGHSDGLTIHMADALEFDFAALARPGELLRLIGNLPYNISTPLLFHLLEQAHVVKDMLFMLQKEVVDRMAAAPGEDAYGRLSVALAARAEVTHLFNVGPGAFNPPPQVDSAIVYLVPRPPAFEIVDIRVFDKVVAAAFGQRRKQLGNSLRTMVTPEEFVQAGIDPRERAERLSAEDFARVANLIARRPIEHP</sequence>
<dbReference type="InterPro" id="IPR020598">
    <property type="entry name" value="rRNA_Ade_methylase_Trfase_N"/>
</dbReference>
<gene>
    <name evidence="7" type="primary">rsmA</name>
    <name evidence="7" type="synonym">ksgA</name>
    <name evidence="10" type="ORF">DFR24_0763</name>
</gene>
<feature type="binding site" evidence="7 8">
    <location>
        <position position="29"/>
    </location>
    <ligand>
        <name>S-adenosyl-L-methionine</name>
        <dbReference type="ChEBI" id="CHEBI:59789"/>
    </ligand>
</feature>
<evidence type="ECO:0000313" key="10">
    <source>
        <dbReference type="EMBL" id="TDU31395.1"/>
    </source>
</evidence>
<comment type="subcellular location">
    <subcellularLocation>
        <location evidence="7">Cytoplasm</location>
    </subcellularLocation>
</comment>
<evidence type="ECO:0000313" key="11">
    <source>
        <dbReference type="Proteomes" id="UP000295341"/>
    </source>
</evidence>
<feature type="binding site" evidence="7 8">
    <location>
        <position position="123"/>
    </location>
    <ligand>
        <name>S-adenosyl-L-methionine</name>
        <dbReference type="ChEBI" id="CHEBI:59789"/>
    </ligand>
</feature>
<evidence type="ECO:0000256" key="6">
    <source>
        <dbReference type="ARBA" id="ARBA00022884"/>
    </source>
</evidence>
<dbReference type="InterPro" id="IPR029063">
    <property type="entry name" value="SAM-dependent_MTases_sf"/>
</dbReference>
<evidence type="ECO:0000256" key="7">
    <source>
        <dbReference type="HAMAP-Rule" id="MF_00607"/>
    </source>
</evidence>
<feature type="binding site" evidence="7 8">
    <location>
        <position position="102"/>
    </location>
    <ligand>
        <name>S-adenosyl-L-methionine</name>
        <dbReference type="ChEBI" id="CHEBI:59789"/>
    </ligand>
</feature>
<keyword evidence="1 7" id="KW-0963">Cytoplasm</keyword>
<dbReference type="OrthoDB" id="9814755at2"/>
<dbReference type="NCBIfam" id="TIGR00755">
    <property type="entry name" value="ksgA"/>
    <property type="match status" value="1"/>
</dbReference>
<comment type="similarity">
    <text evidence="7">Belongs to the class I-like SAM-binding methyltransferase superfamily. rRNA adenine N(6)-methyltransferase family. RsmA subfamily.</text>
</comment>
<dbReference type="PANTHER" id="PTHR11727">
    <property type="entry name" value="DIMETHYLADENOSINE TRANSFERASE"/>
    <property type="match status" value="1"/>
</dbReference>
<name>A0A4R7PBD4_9GAMM</name>
<organism evidence="10 11">
    <name type="scientific">Panacagrimonas perspica</name>
    <dbReference type="NCBI Taxonomy" id="381431"/>
    <lineage>
        <taxon>Bacteria</taxon>
        <taxon>Pseudomonadati</taxon>
        <taxon>Pseudomonadota</taxon>
        <taxon>Gammaproteobacteria</taxon>
        <taxon>Nevskiales</taxon>
        <taxon>Nevskiaceae</taxon>
        <taxon>Panacagrimonas</taxon>
    </lineage>
</organism>
<dbReference type="EMBL" id="SOBT01000008">
    <property type="protein sequence ID" value="TDU31395.1"/>
    <property type="molecule type" value="Genomic_DNA"/>
</dbReference>